<feature type="domain" description="DUF7661" evidence="1">
    <location>
        <begin position="4"/>
        <end position="71"/>
    </location>
</feature>
<evidence type="ECO:0000313" key="3">
    <source>
        <dbReference type="Proteomes" id="UP000279760"/>
    </source>
</evidence>
<evidence type="ECO:0000313" key="2">
    <source>
        <dbReference type="EMBL" id="AYV24497.1"/>
    </source>
</evidence>
<gene>
    <name evidence="2" type="ORF">ECB94_24920</name>
</gene>
<dbReference type="AlphaFoldDB" id="A0A3G4VI38"/>
<dbReference type="RefSeq" id="WP_006073448.1">
    <property type="nucleotide sequence ID" value="NZ_CP033578.1"/>
</dbReference>
<evidence type="ECO:0000259" key="1">
    <source>
        <dbReference type="Pfam" id="PF24697"/>
    </source>
</evidence>
<protein>
    <recommendedName>
        <fullName evidence="1">DUF7661 domain-containing protein</fullName>
    </recommendedName>
</protein>
<name>A0A3G4VI38_9VIBR</name>
<proteinExistence type="predicted"/>
<accession>A0A3G4VI38</accession>
<reference evidence="2 3" key="1">
    <citation type="submission" date="2018-11" db="EMBL/GenBank/DDBJ databases">
        <title>Complete Genome Sequence of Vbrio mediterranei 117-T6: a Potential Pathogen Bacteria Isolated from the Conchocelis of Pyropia.</title>
        <authorList>
            <person name="Liu Q."/>
        </authorList>
    </citation>
    <scope>NUCLEOTIDE SEQUENCE [LARGE SCALE GENOMIC DNA]</scope>
    <source>
        <strain evidence="2 3">117-T6</strain>
    </source>
</reference>
<dbReference type="Pfam" id="PF24697">
    <property type="entry name" value="DUF7661"/>
    <property type="match status" value="1"/>
</dbReference>
<dbReference type="EMBL" id="CP033578">
    <property type="protein sequence ID" value="AYV24497.1"/>
    <property type="molecule type" value="Genomic_DNA"/>
</dbReference>
<dbReference type="InterPro" id="IPR056078">
    <property type="entry name" value="DUF7661"/>
</dbReference>
<dbReference type="Proteomes" id="UP000279760">
    <property type="component" value="Chromosome 2"/>
</dbReference>
<organism evidence="2 3">
    <name type="scientific">Vibrio mediterranei</name>
    <dbReference type="NCBI Taxonomy" id="689"/>
    <lineage>
        <taxon>Bacteria</taxon>
        <taxon>Pseudomonadati</taxon>
        <taxon>Pseudomonadota</taxon>
        <taxon>Gammaproteobacteria</taxon>
        <taxon>Vibrionales</taxon>
        <taxon>Vibrionaceae</taxon>
        <taxon>Vibrio</taxon>
    </lineage>
</organism>
<sequence>MTRLKFNVFGQIMSVTREHDNWVLYRESQVGIRAKIYDVVIPSDLKEEDLVTYLDDIYHEMASVKFPRVLKL</sequence>